<dbReference type="AlphaFoldDB" id="A0A8S0FL97"/>
<dbReference type="Gene3D" id="2.40.160.40">
    <property type="entry name" value="monomeric porin ompg"/>
    <property type="match status" value="1"/>
</dbReference>
<evidence type="ECO:0000313" key="2">
    <source>
        <dbReference type="EMBL" id="BBU81094.1"/>
    </source>
</evidence>
<reference evidence="2 3" key="1">
    <citation type="submission" date="2020-01" db="EMBL/GenBank/DDBJ databases">
        <title>Dynamics of blaIMP-6 dissemination in carbapenem resistant Enterobacteriacea isolated from regional surveillance in Osaka, Japan.</title>
        <authorList>
            <person name="Abe R."/>
            <person name="Akeda Y."/>
            <person name="Sugawara Y."/>
            <person name="Yamamoto N."/>
            <person name="Tomono K."/>
            <person name="Takeuchi D."/>
            <person name="Kawahara R."/>
            <person name="Hamada S."/>
        </authorList>
    </citation>
    <scope>NUCLEOTIDE SEQUENCE [LARGE SCALE GENOMIC DNA]</scope>
    <source>
        <strain evidence="2 3">E300</strain>
    </source>
</reference>
<dbReference type="EMBL" id="AP022360">
    <property type="protein sequence ID" value="BBU81094.1"/>
    <property type="molecule type" value="Genomic_DNA"/>
</dbReference>
<evidence type="ECO:0000256" key="1">
    <source>
        <dbReference type="ARBA" id="ARBA00022729"/>
    </source>
</evidence>
<organism evidence="2 3">
    <name type="scientific">Escherichia coli</name>
    <dbReference type="NCBI Taxonomy" id="562"/>
    <lineage>
        <taxon>Bacteria</taxon>
        <taxon>Pseudomonadati</taxon>
        <taxon>Pseudomonadota</taxon>
        <taxon>Gammaproteobacteria</taxon>
        <taxon>Enterobacterales</taxon>
        <taxon>Enterobacteriaceae</taxon>
        <taxon>Escherichia</taxon>
    </lineage>
</organism>
<dbReference type="InterPro" id="IPR053713">
    <property type="entry name" value="Bact_OM_Channel_sf"/>
</dbReference>
<keyword evidence="1" id="KW-0732">Signal</keyword>
<accession>A0A8S0FL97</accession>
<gene>
    <name evidence="2" type="ORF">EIMP300_24940</name>
</gene>
<proteinExistence type="predicted"/>
<name>A0A8S0FL97_ECOLX</name>
<sequence>MKKYYPLLTVILLGLPLCSQALTLNLRGGYRSASHAYETLIQVSQGWNNGWWASFESNTWNTIHNNENELFALNYNKIDINIIKL</sequence>
<protein>
    <recommendedName>
        <fullName evidence="4">N-acetylneuraminic acid channel protein</fullName>
    </recommendedName>
</protein>
<evidence type="ECO:0000313" key="3">
    <source>
        <dbReference type="Proteomes" id="UP000467488"/>
    </source>
</evidence>
<dbReference type="Proteomes" id="UP000467488">
    <property type="component" value="Chromosome"/>
</dbReference>
<evidence type="ECO:0008006" key="4">
    <source>
        <dbReference type="Google" id="ProtNLM"/>
    </source>
</evidence>